<evidence type="ECO:0000313" key="1">
    <source>
        <dbReference type="EMBL" id="GAI26168.1"/>
    </source>
</evidence>
<dbReference type="AlphaFoldDB" id="X1M497"/>
<protein>
    <submittedName>
        <fullName evidence="1">Uncharacterized protein</fullName>
    </submittedName>
</protein>
<sequence length="31" mass="3600">FNGFLGINYKLETQKAIPRGDGVCLRRLYKE</sequence>
<accession>X1M497</accession>
<comment type="caution">
    <text evidence="1">The sequence shown here is derived from an EMBL/GenBank/DDBJ whole genome shotgun (WGS) entry which is preliminary data.</text>
</comment>
<name>X1M497_9ZZZZ</name>
<organism evidence="1">
    <name type="scientific">marine sediment metagenome</name>
    <dbReference type="NCBI Taxonomy" id="412755"/>
    <lineage>
        <taxon>unclassified sequences</taxon>
        <taxon>metagenomes</taxon>
        <taxon>ecological metagenomes</taxon>
    </lineage>
</organism>
<dbReference type="EMBL" id="BARV01017689">
    <property type="protein sequence ID" value="GAI26168.1"/>
    <property type="molecule type" value="Genomic_DNA"/>
</dbReference>
<feature type="non-terminal residue" evidence="1">
    <location>
        <position position="1"/>
    </location>
</feature>
<gene>
    <name evidence="1" type="ORF">S06H3_30082</name>
</gene>
<reference evidence="1" key="1">
    <citation type="journal article" date="2014" name="Front. Microbiol.">
        <title>High frequency of phylogenetically diverse reductive dehalogenase-homologous genes in deep subseafloor sedimentary metagenomes.</title>
        <authorList>
            <person name="Kawai M."/>
            <person name="Futagami T."/>
            <person name="Toyoda A."/>
            <person name="Takaki Y."/>
            <person name="Nishi S."/>
            <person name="Hori S."/>
            <person name="Arai W."/>
            <person name="Tsubouchi T."/>
            <person name="Morono Y."/>
            <person name="Uchiyama I."/>
            <person name="Ito T."/>
            <person name="Fujiyama A."/>
            <person name="Inagaki F."/>
            <person name="Takami H."/>
        </authorList>
    </citation>
    <scope>NUCLEOTIDE SEQUENCE</scope>
    <source>
        <strain evidence="1">Expedition CK06-06</strain>
    </source>
</reference>
<proteinExistence type="predicted"/>